<dbReference type="Pfam" id="PF04892">
    <property type="entry name" value="VanZ"/>
    <property type="match status" value="1"/>
</dbReference>
<reference evidence="3 4" key="1">
    <citation type="submission" date="2022-10" db="EMBL/GenBank/DDBJ databases">
        <title>The complete genomes of actinobacterial strains from the NBC collection.</title>
        <authorList>
            <person name="Joergensen T.S."/>
            <person name="Alvarez Arevalo M."/>
            <person name="Sterndorff E.B."/>
            <person name="Faurdal D."/>
            <person name="Vuksanovic O."/>
            <person name="Mourched A.-S."/>
            <person name="Charusanti P."/>
            <person name="Shaw S."/>
            <person name="Blin K."/>
            <person name="Weber T."/>
        </authorList>
    </citation>
    <scope>NUCLEOTIDE SEQUENCE [LARGE SCALE GENOMIC DNA]</scope>
    <source>
        <strain evidence="3 4">NBC 01753</strain>
    </source>
</reference>
<dbReference type="EMBL" id="CP109134">
    <property type="protein sequence ID" value="WSD08133.1"/>
    <property type="molecule type" value="Genomic_DNA"/>
</dbReference>
<feature type="transmembrane region" description="Helical" evidence="1">
    <location>
        <begin position="38"/>
        <end position="58"/>
    </location>
</feature>
<feature type="transmembrane region" description="Helical" evidence="1">
    <location>
        <begin position="169"/>
        <end position="190"/>
    </location>
</feature>
<dbReference type="Proteomes" id="UP001335325">
    <property type="component" value="Chromosome"/>
</dbReference>
<sequence length="450" mass="48574">MLTAVFRGNEGFIAIGIILVAIAATVTYRTVRTRTSRPVIYTLWVSATVTILTLTMWTTGAVSDSAVCVVNKDLLEPFHGTQGLLNAGMFAPFGLLGVTATRRPALIVTLGVLLSAAIETVQGSASVVGRLCDTSDFLTNSTGVLAGAALGVILTLFDPEKGKQLAGRTARIMVLTSCITAAAITATWLFRISPHVVERTVNAVEASKAQRDAITSAVQAAFSDHYSVTSVQFTHGEPNTGTVMASLSSKGSAGAGLAELAWPDKDQISINLIPATLEKGHSFRIPNAPHSAETKAEAREIAAAYAKQYAPWALEDSQLSITPLDTSENRGWLASWRKQQEGILLPMRLDVQLERSGHLTDLISRNIPDPDLPPVRWNVDHAWTAVENYFADDLRGGERNEPVLLAQRREGHWRVDWLLTVQTETDDYSAAVDASTGELHSPERIPRTAQ</sequence>
<accession>A0ABZ1GRT0</accession>
<keyword evidence="1" id="KW-0812">Transmembrane</keyword>
<dbReference type="InterPro" id="IPR006976">
    <property type="entry name" value="VanZ-like"/>
</dbReference>
<proteinExistence type="predicted"/>
<evidence type="ECO:0000259" key="2">
    <source>
        <dbReference type="Pfam" id="PF04892"/>
    </source>
</evidence>
<evidence type="ECO:0000256" key="1">
    <source>
        <dbReference type="SAM" id="Phobius"/>
    </source>
</evidence>
<keyword evidence="1" id="KW-1133">Transmembrane helix</keyword>
<evidence type="ECO:0000313" key="4">
    <source>
        <dbReference type="Proteomes" id="UP001335325"/>
    </source>
</evidence>
<keyword evidence="4" id="KW-1185">Reference proteome</keyword>
<organism evidence="3 4">
    <name type="scientific">Streptomyces hirsutus</name>
    <dbReference type="NCBI Taxonomy" id="35620"/>
    <lineage>
        <taxon>Bacteria</taxon>
        <taxon>Bacillati</taxon>
        <taxon>Actinomycetota</taxon>
        <taxon>Actinomycetes</taxon>
        <taxon>Kitasatosporales</taxon>
        <taxon>Streptomycetaceae</taxon>
        <taxon>Streptomyces</taxon>
    </lineage>
</organism>
<feature type="transmembrane region" description="Helical" evidence="1">
    <location>
        <begin position="137"/>
        <end position="157"/>
    </location>
</feature>
<feature type="transmembrane region" description="Helical" evidence="1">
    <location>
        <begin position="12"/>
        <end position="31"/>
    </location>
</feature>
<name>A0ABZ1GRT0_9ACTN</name>
<feature type="transmembrane region" description="Helical" evidence="1">
    <location>
        <begin position="78"/>
        <end position="98"/>
    </location>
</feature>
<feature type="domain" description="VanZ-like" evidence="2">
    <location>
        <begin position="65"/>
        <end position="153"/>
    </location>
</feature>
<keyword evidence="1" id="KW-0472">Membrane</keyword>
<protein>
    <submittedName>
        <fullName evidence="3">VanZ family protein</fullName>
    </submittedName>
</protein>
<dbReference type="RefSeq" id="WP_326754091.1">
    <property type="nucleotide sequence ID" value="NZ_CP109134.1"/>
</dbReference>
<evidence type="ECO:0000313" key="3">
    <source>
        <dbReference type="EMBL" id="WSD08133.1"/>
    </source>
</evidence>
<feature type="transmembrane region" description="Helical" evidence="1">
    <location>
        <begin position="105"/>
        <end position="125"/>
    </location>
</feature>
<dbReference type="GeneID" id="91545291"/>
<gene>
    <name evidence="3" type="ORF">OIE73_21955</name>
</gene>